<gene>
    <name evidence="1" type="ORF">GCM10022239_16710</name>
</gene>
<sequence length="332" mass="37455">MPRAKPDDSAMPATIDFLIRRRDLEVIGTPDSSVRRALRRGSLVRVAAGSYADLDVWNELEPIDRHRARVMAVAGRLRTAPVFSHFAAAALWGIRILGPWPTVVDVTLERASGGRSDGALRRHCTGLDGIEVLELDGLALTSPAQTAVDLARELPFADAVVALDSALHRRRRPTPLATEDQIARVVAATEGNRGYRRALASSGFATSLSDSVEESHSRVQLHLLGFPEPELQRRFALANSRHAEVDFYWPDFDHIGECDGRMKYRDPRILQGRTRDQVFFAEKGRENELRQQVRMFSRWEPRELYPPQQLYDRLVRDGLPSSKPRPAPRWRT</sequence>
<accession>A0ABP7FMW1</accession>
<dbReference type="EMBL" id="BAABAE010000003">
    <property type="protein sequence ID" value="GAA3741740.1"/>
    <property type="molecule type" value="Genomic_DNA"/>
</dbReference>
<organism evidence="1 2">
    <name type="scientific">Leifsonella bigeumensis</name>
    <dbReference type="NCBI Taxonomy" id="433643"/>
    <lineage>
        <taxon>Bacteria</taxon>
        <taxon>Bacillati</taxon>
        <taxon>Actinomycetota</taxon>
        <taxon>Actinomycetes</taxon>
        <taxon>Micrococcales</taxon>
        <taxon>Microbacteriaceae</taxon>
        <taxon>Leifsonella</taxon>
    </lineage>
</organism>
<evidence type="ECO:0000313" key="2">
    <source>
        <dbReference type="Proteomes" id="UP001501004"/>
    </source>
</evidence>
<reference evidence="2" key="1">
    <citation type="journal article" date="2019" name="Int. J. Syst. Evol. Microbiol.">
        <title>The Global Catalogue of Microorganisms (GCM) 10K type strain sequencing project: providing services to taxonomists for standard genome sequencing and annotation.</title>
        <authorList>
            <consortium name="The Broad Institute Genomics Platform"/>
            <consortium name="The Broad Institute Genome Sequencing Center for Infectious Disease"/>
            <person name="Wu L."/>
            <person name="Ma J."/>
        </authorList>
    </citation>
    <scope>NUCLEOTIDE SEQUENCE [LARGE SCALE GENOMIC DNA]</scope>
    <source>
        <strain evidence="2">JCM 16949</strain>
    </source>
</reference>
<protein>
    <recommendedName>
        <fullName evidence="3">Transcriptional regulator, AbiEi antitoxin, Type IV TA system</fullName>
    </recommendedName>
</protein>
<comment type="caution">
    <text evidence="1">The sequence shown here is derived from an EMBL/GenBank/DDBJ whole genome shotgun (WGS) entry which is preliminary data.</text>
</comment>
<evidence type="ECO:0008006" key="3">
    <source>
        <dbReference type="Google" id="ProtNLM"/>
    </source>
</evidence>
<keyword evidence="2" id="KW-1185">Reference proteome</keyword>
<evidence type="ECO:0000313" key="1">
    <source>
        <dbReference type="EMBL" id="GAA3741740.1"/>
    </source>
</evidence>
<name>A0ABP7FMW1_9MICO</name>
<proteinExistence type="predicted"/>
<dbReference type="Proteomes" id="UP001501004">
    <property type="component" value="Unassembled WGS sequence"/>
</dbReference>